<evidence type="ECO:0000313" key="2">
    <source>
        <dbReference type="EMBL" id="SEN58299.1"/>
    </source>
</evidence>
<dbReference type="Proteomes" id="UP000199459">
    <property type="component" value="Unassembled WGS sequence"/>
</dbReference>
<dbReference type="EMBL" id="FOCP01000025">
    <property type="protein sequence ID" value="SEN58299.1"/>
    <property type="molecule type" value="Genomic_DNA"/>
</dbReference>
<proteinExistence type="predicted"/>
<gene>
    <name evidence="2" type="ORF">SAMN05216325_12543</name>
</gene>
<dbReference type="AlphaFoldDB" id="A0A1H8HQG9"/>
<protein>
    <submittedName>
        <fullName evidence="2">Cytochrome c-type protein NapC</fullName>
    </submittedName>
</protein>
<evidence type="ECO:0000313" key="3">
    <source>
        <dbReference type="Proteomes" id="UP000199459"/>
    </source>
</evidence>
<accession>A0A1H8HQG9</accession>
<reference evidence="2 3" key="1">
    <citation type="submission" date="2016-10" db="EMBL/GenBank/DDBJ databases">
        <authorList>
            <person name="de Groot N.N."/>
        </authorList>
    </citation>
    <scope>NUCLEOTIDE SEQUENCE [LARGE SCALE GENOMIC DNA]</scope>
    <source>
        <strain evidence="2 3">Nm22</strain>
    </source>
</reference>
<feature type="non-terminal residue" evidence="2">
    <location>
        <position position="1"/>
    </location>
</feature>
<sequence length="54" mass="6407">CHQNLVHEEAPMTDLDASKEQGELVLKEDGWDDWEEEDDDDDYEDDDDEDDDDY</sequence>
<feature type="compositionally biased region" description="Basic and acidic residues" evidence="1">
    <location>
        <begin position="1"/>
        <end position="29"/>
    </location>
</feature>
<evidence type="ECO:0000256" key="1">
    <source>
        <dbReference type="SAM" id="MobiDB-lite"/>
    </source>
</evidence>
<feature type="compositionally biased region" description="Acidic residues" evidence="1">
    <location>
        <begin position="30"/>
        <end position="54"/>
    </location>
</feature>
<organism evidence="2 3">
    <name type="scientific">Nitrosomonas marina</name>
    <dbReference type="NCBI Taxonomy" id="917"/>
    <lineage>
        <taxon>Bacteria</taxon>
        <taxon>Pseudomonadati</taxon>
        <taxon>Pseudomonadota</taxon>
        <taxon>Betaproteobacteria</taxon>
        <taxon>Nitrosomonadales</taxon>
        <taxon>Nitrosomonadaceae</taxon>
        <taxon>Nitrosomonas</taxon>
    </lineage>
</organism>
<feature type="region of interest" description="Disordered" evidence="1">
    <location>
        <begin position="1"/>
        <end position="54"/>
    </location>
</feature>
<name>A0A1H8HQG9_9PROT</name>